<evidence type="ECO:0000256" key="1">
    <source>
        <dbReference type="SAM" id="MobiDB-lite"/>
    </source>
</evidence>
<reference evidence="3" key="1">
    <citation type="submission" date="2013-10" db="EMBL/GenBank/DDBJ databases">
        <title>Genomic analysis of the causative agents of coccidiosis in chickens.</title>
        <authorList>
            <person name="Reid A.J."/>
            <person name="Blake D."/>
            <person name="Billington K."/>
            <person name="Browne H."/>
            <person name="Dunn M."/>
            <person name="Hung S."/>
            <person name="Kawahara F."/>
            <person name="Miranda-Saavedra D."/>
            <person name="Mourier T."/>
            <person name="Nagra H."/>
            <person name="Otto T.D."/>
            <person name="Rawlings N."/>
            <person name="Sanchez A."/>
            <person name="Sanders M."/>
            <person name="Subramaniam C."/>
            <person name="Tay Y."/>
            <person name="Dear P."/>
            <person name="Doerig C."/>
            <person name="Gruber A."/>
            <person name="Parkinson J."/>
            <person name="Shirley M."/>
            <person name="Wan K.L."/>
            <person name="Berriman M."/>
            <person name="Tomley F."/>
            <person name="Pain A."/>
        </authorList>
    </citation>
    <scope>NUCLEOTIDE SEQUENCE [LARGE SCALE GENOMIC DNA]</scope>
    <source>
        <strain evidence="3">Houghton</strain>
    </source>
</reference>
<dbReference type="Proteomes" id="UP000030754">
    <property type="component" value="Unassembled WGS sequence"/>
</dbReference>
<name>U6N0R3_9EIME</name>
<feature type="transmembrane region" description="Helical" evidence="2">
    <location>
        <begin position="54"/>
        <end position="73"/>
    </location>
</feature>
<keyword evidence="2" id="KW-0472">Membrane</keyword>
<evidence type="ECO:0008006" key="5">
    <source>
        <dbReference type="Google" id="ProtNLM"/>
    </source>
</evidence>
<protein>
    <recommendedName>
        <fullName evidence="5">Transmembrane protein</fullName>
    </recommendedName>
</protein>
<feature type="compositionally biased region" description="Polar residues" evidence="1">
    <location>
        <begin position="270"/>
        <end position="282"/>
    </location>
</feature>
<dbReference type="OrthoDB" id="349779at2759"/>
<dbReference type="RefSeq" id="XP_013436826.1">
    <property type="nucleotide sequence ID" value="XM_013581372.1"/>
</dbReference>
<proteinExistence type="predicted"/>
<keyword evidence="2" id="KW-1133">Transmembrane helix</keyword>
<keyword evidence="2" id="KW-0812">Transmembrane</keyword>
<evidence type="ECO:0000313" key="4">
    <source>
        <dbReference type="Proteomes" id="UP000030754"/>
    </source>
</evidence>
<feature type="region of interest" description="Disordered" evidence="1">
    <location>
        <begin position="1"/>
        <end position="41"/>
    </location>
</feature>
<evidence type="ECO:0000313" key="3">
    <source>
        <dbReference type="EMBL" id="CDJ68359.1"/>
    </source>
</evidence>
<organism evidence="3 4">
    <name type="scientific">Eimeria necatrix</name>
    <dbReference type="NCBI Taxonomy" id="51315"/>
    <lineage>
        <taxon>Eukaryota</taxon>
        <taxon>Sar</taxon>
        <taxon>Alveolata</taxon>
        <taxon>Apicomplexa</taxon>
        <taxon>Conoidasida</taxon>
        <taxon>Coccidia</taxon>
        <taxon>Eucoccidiorida</taxon>
        <taxon>Eimeriorina</taxon>
        <taxon>Eimeriidae</taxon>
        <taxon>Eimeria</taxon>
    </lineage>
</organism>
<dbReference type="EMBL" id="HG725532">
    <property type="protein sequence ID" value="CDJ68359.1"/>
    <property type="molecule type" value="Genomic_DNA"/>
</dbReference>
<dbReference type="GeneID" id="25475279"/>
<keyword evidence="4" id="KW-1185">Reference proteome</keyword>
<gene>
    <name evidence="3" type="ORF">ENH_00051320</name>
</gene>
<reference evidence="3" key="2">
    <citation type="submission" date="2013-10" db="EMBL/GenBank/DDBJ databases">
        <authorList>
            <person name="Aslett M."/>
        </authorList>
    </citation>
    <scope>NUCLEOTIDE SEQUENCE [LARGE SCALE GENOMIC DNA]</scope>
    <source>
        <strain evidence="3">Houghton</strain>
    </source>
</reference>
<evidence type="ECO:0000256" key="2">
    <source>
        <dbReference type="SAM" id="Phobius"/>
    </source>
</evidence>
<accession>U6N0R3</accession>
<feature type="region of interest" description="Disordered" evidence="1">
    <location>
        <begin position="263"/>
        <end position="294"/>
    </location>
</feature>
<dbReference type="AlphaFoldDB" id="U6N0R3"/>
<dbReference type="VEuPathDB" id="ToxoDB:ENH_00051320"/>
<sequence length="630" mass="70492">MDPDLQRTAVTSDPSAPPAVGKHFAGNPPALQPSRECSERRQPYKQRLKPSRRSIHFCWAVLLTASTVVAIVLSCSRPIYKLREREKVSRRLSEYLQGMDEASLQSLIVDMCLELSEETGLALGLPTTIDATRSLLLGASEEHVLLETQRGNCENSSHFIQDVSAPPQFYDAPVPHPGAIMGGMVGQILWDNAVKEALSIFDEDEEPSAQEGDSNISNSSTFEMRVMQNGSTQNTSSQLSCSPHSMHSGRVTVRDLVWPSHAACGGTLRDPQNTPHPTGESTQEFEEDDRPRKAQTWKSRILRLSRHDTAPLEGSDDYVVMHFPTNSHLWQPQSLPRTVQWSHTDAERAPRQILEGLVAPSAVSAASCLEEEPTASAAGYSMYQALPSCMMMPRYTVPVWQKLQDEDKKTITLTLPSGPIQISPTDHPFYRLPVVEAGVEVRRLDSEYCLRDLNQKFVLGVEQLAHIRTYLVRDRIQQNERVNITLAVERLIVLLLQKHQNGVAQTHPCHAARVLGIRYLIFDAIVATLQLFGPVMEAERWWSVITALVPTRVGFAPSAERQTRSEQYVQLATRLSEALALLKRGVRPSPAHTVALKMALFCHPDGPPYFQGPAWDEWREDHELYIQNKS</sequence>